<reference evidence="1" key="1">
    <citation type="submission" date="2019-12" db="EMBL/GenBank/DDBJ databases">
        <title>An insight into the sialome of adult female Ixodes ricinus ticks feeding for 6 days.</title>
        <authorList>
            <person name="Perner J."/>
            <person name="Ribeiro J.M.C."/>
        </authorList>
    </citation>
    <scope>NUCLEOTIDE SEQUENCE</scope>
    <source>
        <strain evidence="1">Semi-engorged</strain>
        <tissue evidence="1">Salivary glands</tissue>
    </source>
</reference>
<sequence>MMAWATCWPTRAAVPAVTTWAPPAFVSTTVAVSGAAATCTTRYVTPPWPFSVRNWYWMPGSSSVCGDTLAMAAAAWPSTSTPSVTSECICDASSEAESLFLS</sequence>
<accession>A0A6B0UHH0</accession>
<protein>
    <submittedName>
        <fullName evidence="1">Putative secreted protein</fullName>
    </submittedName>
</protein>
<dbReference type="EMBL" id="GIFC01006363">
    <property type="protein sequence ID" value="MXU88446.1"/>
    <property type="molecule type" value="Transcribed_RNA"/>
</dbReference>
<dbReference type="AlphaFoldDB" id="A0A6B0UHH0"/>
<proteinExistence type="predicted"/>
<name>A0A6B0UHH0_IXORI</name>
<organism evidence="1">
    <name type="scientific">Ixodes ricinus</name>
    <name type="common">Common tick</name>
    <name type="synonym">Acarus ricinus</name>
    <dbReference type="NCBI Taxonomy" id="34613"/>
    <lineage>
        <taxon>Eukaryota</taxon>
        <taxon>Metazoa</taxon>
        <taxon>Ecdysozoa</taxon>
        <taxon>Arthropoda</taxon>
        <taxon>Chelicerata</taxon>
        <taxon>Arachnida</taxon>
        <taxon>Acari</taxon>
        <taxon>Parasitiformes</taxon>
        <taxon>Ixodida</taxon>
        <taxon>Ixodoidea</taxon>
        <taxon>Ixodidae</taxon>
        <taxon>Ixodinae</taxon>
        <taxon>Ixodes</taxon>
    </lineage>
</organism>
<evidence type="ECO:0000313" key="1">
    <source>
        <dbReference type="EMBL" id="MXU88446.1"/>
    </source>
</evidence>